<dbReference type="InterPro" id="IPR020845">
    <property type="entry name" value="AMP-binding_CS"/>
</dbReference>
<dbReference type="InterPro" id="IPR000873">
    <property type="entry name" value="AMP-dep_synth/lig_dom"/>
</dbReference>
<sequence length="518" mass="55921">MSGHFSELLRFWARRLPDHLAVRFAEREYTWAELDRAADELAAGLYRAGLRPGDVFGILMTNKVQFVEAMHAAFRVGAAVELLNVRFTAAEMVHPVVDAGSRMVVTEPALVPVLADARTAVLGLTVLTTEPVEGCTPLDDLRLTGERPPARRPHPEETALLAYTSGTTGVPKGAMLPHRAIVANGNARAVADALTWRDRVLIIVPLAFTGGSSSYLRESVTTGAPAIVQGTFDPPQILELLERERITVCSAVPVVWEGVLALPQLADADLSALRAGVGAGAPMAIEVIRAWQRLGVGMRQGYGQTEFAGGYATLLYEDEAADHVGSVGRVIMHHEIRVVDSADRDVPVGEPGQILLRGPSVMTGYWKRPEATAETLAGGWLHTGDIGRLDEHGFLTLVDRAKDMLISGGLNVYPAEIETVLAGRPGLEECAVVGVPHERWGEVPMLVVPDLDRVDVDELRSHVGTVLADYRRPKWIVGTGAPLPRTLGGKILKREIRAAYPEVPPDAVPLTTTRGNRT</sequence>
<dbReference type="Gene3D" id="3.40.50.12780">
    <property type="entry name" value="N-terminal domain of ligase-like"/>
    <property type="match status" value="1"/>
</dbReference>
<dbReference type="PANTHER" id="PTHR43767:SF1">
    <property type="entry name" value="NONRIBOSOMAL PEPTIDE SYNTHASE PES1 (EUROFUNG)-RELATED"/>
    <property type="match status" value="1"/>
</dbReference>
<dbReference type="RefSeq" id="WP_037049830.1">
    <property type="nucleotide sequence ID" value="NZ_BAAAUZ010000051.1"/>
</dbReference>
<dbReference type="SUPFAM" id="SSF56801">
    <property type="entry name" value="Acetyl-CoA synthetase-like"/>
    <property type="match status" value="1"/>
</dbReference>
<dbReference type="Pfam" id="PF13193">
    <property type="entry name" value="AMP-binding_C"/>
    <property type="match status" value="1"/>
</dbReference>
<dbReference type="GO" id="GO:0016878">
    <property type="term" value="F:acid-thiol ligase activity"/>
    <property type="evidence" value="ECO:0007669"/>
    <property type="project" value="UniProtKB-ARBA"/>
</dbReference>
<dbReference type="InterPro" id="IPR042099">
    <property type="entry name" value="ANL_N_sf"/>
</dbReference>
<keyword evidence="3" id="KW-0436">Ligase</keyword>
<dbReference type="PANTHER" id="PTHR43767">
    <property type="entry name" value="LONG-CHAIN-FATTY-ACID--COA LIGASE"/>
    <property type="match status" value="1"/>
</dbReference>
<reference evidence="3" key="2">
    <citation type="submission" date="2023-01" db="EMBL/GenBank/DDBJ databases">
        <authorList>
            <person name="Sun Q."/>
            <person name="Evtushenko L."/>
        </authorList>
    </citation>
    <scope>NUCLEOTIDE SEQUENCE</scope>
    <source>
        <strain evidence="3">VKM Ac-1069</strain>
    </source>
</reference>
<evidence type="ECO:0000313" key="3">
    <source>
        <dbReference type="EMBL" id="GLL13786.1"/>
    </source>
</evidence>
<comment type="caution">
    <text evidence="3">The sequence shown here is derived from an EMBL/GenBank/DDBJ whole genome shotgun (WGS) entry which is preliminary data.</text>
</comment>
<dbReference type="Gene3D" id="3.30.300.30">
    <property type="match status" value="1"/>
</dbReference>
<evidence type="ECO:0000313" key="4">
    <source>
        <dbReference type="Proteomes" id="UP001143463"/>
    </source>
</evidence>
<dbReference type="InterPro" id="IPR045851">
    <property type="entry name" value="AMP-bd_C_sf"/>
</dbReference>
<name>A0A9W6L513_9PSEU</name>
<dbReference type="PROSITE" id="PS00455">
    <property type="entry name" value="AMP_BINDING"/>
    <property type="match status" value="1"/>
</dbReference>
<keyword evidence="4" id="KW-1185">Reference proteome</keyword>
<dbReference type="EMBL" id="BSFQ01000025">
    <property type="protein sequence ID" value="GLL13786.1"/>
    <property type="molecule type" value="Genomic_DNA"/>
</dbReference>
<dbReference type="Pfam" id="PF00501">
    <property type="entry name" value="AMP-binding"/>
    <property type="match status" value="1"/>
</dbReference>
<feature type="domain" description="AMP-dependent synthetase/ligase" evidence="1">
    <location>
        <begin position="12"/>
        <end position="366"/>
    </location>
</feature>
<evidence type="ECO:0000259" key="1">
    <source>
        <dbReference type="Pfam" id="PF00501"/>
    </source>
</evidence>
<gene>
    <name evidence="3" type="ORF">GCM10017577_49300</name>
</gene>
<evidence type="ECO:0000259" key="2">
    <source>
        <dbReference type="Pfam" id="PF13193"/>
    </source>
</evidence>
<dbReference type="InterPro" id="IPR050237">
    <property type="entry name" value="ATP-dep_AMP-bd_enzyme"/>
</dbReference>
<accession>A0A9W6L513</accession>
<dbReference type="AlphaFoldDB" id="A0A9W6L513"/>
<reference evidence="3" key="1">
    <citation type="journal article" date="2014" name="Int. J. Syst. Evol. Microbiol.">
        <title>Complete genome sequence of Corynebacterium casei LMG S-19264T (=DSM 44701T), isolated from a smear-ripened cheese.</title>
        <authorList>
            <consortium name="US DOE Joint Genome Institute (JGI-PGF)"/>
            <person name="Walter F."/>
            <person name="Albersmeier A."/>
            <person name="Kalinowski J."/>
            <person name="Ruckert C."/>
        </authorList>
    </citation>
    <scope>NUCLEOTIDE SEQUENCE</scope>
    <source>
        <strain evidence="3">VKM Ac-1069</strain>
    </source>
</reference>
<feature type="domain" description="AMP-binding enzyme C-terminal" evidence="2">
    <location>
        <begin position="416"/>
        <end position="490"/>
    </location>
</feature>
<dbReference type="InterPro" id="IPR025110">
    <property type="entry name" value="AMP-bd_C"/>
</dbReference>
<protein>
    <submittedName>
        <fullName evidence="3">Long-chain-fatty-acid--CoA ligase</fullName>
    </submittedName>
</protein>
<organism evidence="3 4">
    <name type="scientific">Pseudonocardia halophobica</name>
    <dbReference type="NCBI Taxonomy" id="29401"/>
    <lineage>
        <taxon>Bacteria</taxon>
        <taxon>Bacillati</taxon>
        <taxon>Actinomycetota</taxon>
        <taxon>Actinomycetes</taxon>
        <taxon>Pseudonocardiales</taxon>
        <taxon>Pseudonocardiaceae</taxon>
        <taxon>Pseudonocardia</taxon>
    </lineage>
</organism>
<dbReference type="Proteomes" id="UP001143463">
    <property type="component" value="Unassembled WGS sequence"/>
</dbReference>
<proteinExistence type="predicted"/>